<evidence type="ECO:0000256" key="1">
    <source>
        <dbReference type="SAM" id="MobiDB-lite"/>
    </source>
</evidence>
<feature type="compositionally biased region" description="Basic and acidic residues" evidence="1">
    <location>
        <begin position="97"/>
        <end position="108"/>
    </location>
</feature>
<gene>
    <name evidence="2" type="ORF">CC78DRAFT_586631</name>
</gene>
<feature type="compositionally biased region" description="Polar residues" evidence="1">
    <location>
        <begin position="81"/>
        <end position="94"/>
    </location>
</feature>
<comment type="caution">
    <text evidence="2">The sequence shown here is derived from an EMBL/GenBank/DDBJ whole genome shotgun (WGS) entry which is preliminary data.</text>
</comment>
<evidence type="ECO:0000313" key="2">
    <source>
        <dbReference type="EMBL" id="KAF2258849.1"/>
    </source>
</evidence>
<feature type="compositionally biased region" description="Low complexity" evidence="1">
    <location>
        <begin position="65"/>
        <end position="80"/>
    </location>
</feature>
<reference evidence="3" key="1">
    <citation type="journal article" date="2020" name="Stud. Mycol.">
        <title>101 Dothideomycetes genomes: A test case for predicting lifestyles and emergence of pathogens.</title>
        <authorList>
            <person name="Haridas S."/>
            <person name="Albert R."/>
            <person name="Binder M."/>
            <person name="Bloem J."/>
            <person name="LaButti K."/>
            <person name="Salamov A."/>
            <person name="Andreopoulos B."/>
            <person name="Baker S."/>
            <person name="Barry K."/>
            <person name="Bills G."/>
            <person name="Bluhm B."/>
            <person name="Cannon C."/>
            <person name="Castanera R."/>
            <person name="Culley D."/>
            <person name="Daum C."/>
            <person name="Ezra D."/>
            <person name="Gonzalez J."/>
            <person name="Henrissat B."/>
            <person name="Kuo A."/>
            <person name="Liang C."/>
            <person name="Lipzen A."/>
            <person name="Lutzoni F."/>
            <person name="Magnuson J."/>
            <person name="Mondo S."/>
            <person name="Nolan M."/>
            <person name="Ohm R."/>
            <person name="Pangilinan J."/>
            <person name="Park H.-J."/>
            <person name="Ramirez L."/>
            <person name="Alfaro M."/>
            <person name="Sun H."/>
            <person name="Tritt A."/>
            <person name="Yoshinaga Y."/>
            <person name="Zwiers L.-H."/>
            <person name="Turgeon B."/>
            <person name="Goodwin S."/>
            <person name="Spatafora J."/>
            <person name="Crous P."/>
            <person name="Grigoriev I."/>
        </authorList>
    </citation>
    <scope>NUCLEOTIDE SEQUENCE [LARGE SCALE GENOMIC DNA]</scope>
    <source>
        <strain evidence="3">CBS 304.66</strain>
    </source>
</reference>
<dbReference type="Proteomes" id="UP000800093">
    <property type="component" value="Unassembled WGS sequence"/>
</dbReference>
<evidence type="ECO:0000313" key="3">
    <source>
        <dbReference type="Proteomes" id="UP000800093"/>
    </source>
</evidence>
<protein>
    <submittedName>
        <fullName evidence="2">Uncharacterized protein</fullName>
    </submittedName>
</protein>
<organism evidence="2 3">
    <name type="scientific">Lojkania enalia</name>
    <dbReference type="NCBI Taxonomy" id="147567"/>
    <lineage>
        <taxon>Eukaryota</taxon>
        <taxon>Fungi</taxon>
        <taxon>Dikarya</taxon>
        <taxon>Ascomycota</taxon>
        <taxon>Pezizomycotina</taxon>
        <taxon>Dothideomycetes</taxon>
        <taxon>Pleosporomycetidae</taxon>
        <taxon>Pleosporales</taxon>
        <taxon>Pleosporales incertae sedis</taxon>
        <taxon>Lojkania</taxon>
    </lineage>
</organism>
<proteinExistence type="predicted"/>
<sequence>MARWRGHTLSQIDPARPIPLSVDGNRQDLGTWKRKRDDEDIEAGFEADAKAVAITVDSGWLEDAMMTTDATPDAATNATPGTHTPASSVDSNIIQRIDPHSLSDDSRQGRKGLKGNQLDPEDSDYDNQSQLKDHRSSYTGTPSSLYIDPIDPVILPTDCSSNNRPDITSKQVQEAAKTGGNPPPEETIISEPILIGHGGGSQCRRIGENLLPNPDNHEDAHPARLQSQTEMEGSSLSQQSSQAEKEID</sequence>
<feature type="region of interest" description="Disordered" evidence="1">
    <location>
        <begin position="194"/>
        <end position="248"/>
    </location>
</feature>
<dbReference type="AlphaFoldDB" id="A0A9P4JX90"/>
<feature type="compositionally biased region" description="Polar residues" evidence="1">
    <location>
        <begin position="225"/>
        <end position="242"/>
    </location>
</feature>
<accession>A0A9P4JX90</accession>
<keyword evidence="3" id="KW-1185">Reference proteome</keyword>
<feature type="region of interest" description="Disordered" evidence="1">
    <location>
        <begin position="1"/>
        <end position="38"/>
    </location>
</feature>
<feature type="region of interest" description="Disordered" evidence="1">
    <location>
        <begin position="65"/>
        <end position="149"/>
    </location>
</feature>
<dbReference type="EMBL" id="ML986734">
    <property type="protein sequence ID" value="KAF2258849.1"/>
    <property type="molecule type" value="Genomic_DNA"/>
</dbReference>
<name>A0A9P4JX90_9PLEO</name>
<dbReference type="OrthoDB" id="10655090at2759"/>